<dbReference type="CDD" id="cd07012">
    <property type="entry name" value="PBP2_Bug_TTT"/>
    <property type="match status" value="1"/>
</dbReference>
<dbReference type="AlphaFoldDB" id="A0A3P4B5A2"/>
<dbReference type="EMBL" id="UWPJ01000025">
    <property type="protein sequence ID" value="VCU71222.1"/>
    <property type="molecule type" value="Genomic_DNA"/>
</dbReference>
<evidence type="ECO:0000313" key="4">
    <source>
        <dbReference type="Proteomes" id="UP000277294"/>
    </source>
</evidence>
<organism evidence="3 4">
    <name type="scientific">Pigmentiphaga humi</name>
    <dbReference type="NCBI Taxonomy" id="2478468"/>
    <lineage>
        <taxon>Bacteria</taxon>
        <taxon>Pseudomonadati</taxon>
        <taxon>Pseudomonadota</taxon>
        <taxon>Betaproteobacteria</taxon>
        <taxon>Burkholderiales</taxon>
        <taxon>Alcaligenaceae</taxon>
        <taxon>Pigmentiphaga</taxon>
    </lineage>
</organism>
<dbReference type="PANTHER" id="PTHR42928">
    <property type="entry name" value="TRICARBOXYLATE-BINDING PROTEIN"/>
    <property type="match status" value="1"/>
</dbReference>
<dbReference type="InterPro" id="IPR005064">
    <property type="entry name" value="BUG"/>
</dbReference>
<keyword evidence="4" id="KW-1185">Reference proteome</keyword>
<dbReference type="Gene3D" id="3.40.190.150">
    <property type="entry name" value="Bordetella uptake gene, domain 1"/>
    <property type="match status" value="1"/>
</dbReference>
<sequence>MKFVKKAAVAVALAVAPLAVLAAPAKVMAPGGPGGGYDGAARVPLQVMQQTGIFTDGFQVTNKGGAGGTIGLAEFVRTGKGDDNAIMSMGAILIGAIITNKSPVTLDQTVPLVRLTDDAGALVVAANSPIKSVADAVAALRANPGGTAVAGGSIGGTDHVTAALLAKSAKIDPTKINYLPYTSGAEVVTSLASGQGKIGISGLSELKSYVDQGRIRVIAVTSEKRLPGVEAPTLKESGHDVVIGNWRGIIGAPGMSKAGRDMWLQRFAKLHASPEWKKALADRGWDDAYLAGDDFAAFLAQEKTRQTQVLKDVGLVK</sequence>
<gene>
    <name evidence="3" type="ORF">PIGHUM_03303</name>
</gene>
<protein>
    <submittedName>
        <fullName evidence="3">Tripartite tricarboxylate transporter family receptor</fullName>
    </submittedName>
</protein>
<accession>A0A3P4B5A2</accession>
<comment type="similarity">
    <text evidence="1">Belongs to the UPF0065 (bug) family.</text>
</comment>
<dbReference type="RefSeq" id="WP_124080675.1">
    <property type="nucleotide sequence ID" value="NZ_UWPJ01000025.1"/>
</dbReference>
<dbReference type="OrthoDB" id="9780943at2"/>
<dbReference type="SUPFAM" id="SSF53850">
    <property type="entry name" value="Periplasmic binding protein-like II"/>
    <property type="match status" value="1"/>
</dbReference>
<name>A0A3P4B5A2_9BURK</name>
<dbReference type="Pfam" id="PF03401">
    <property type="entry name" value="TctC"/>
    <property type="match status" value="1"/>
</dbReference>
<feature type="signal peptide" evidence="2">
    <location>
        <begin position="1"/>
        <end position="22"/>
    </location>
</feature>
<dbReference type="PANTHER" id="PTHR42928:SF3">
    <property type="entry name" value="UPF0065 PROTEIN YFLP"/>
    <property type="match status" value="1"/>
</dbReference>
<dbReference type="PIRSF" id="PIRSF017082">
    <property type="entry name" value="YflP"/>
    <property type="match status" value="1"/>
</dbReference>
<evidence type="ECO:0000256" key="2">
    <source>
        <dbReference type="SAM" id="SignalP"/>
    </source>
</evidence>
<dbReference type="InterPro" id="IPR042100">
    <property type="entry name" value="Bug_dom1"/>
</dbReference>
<reference evidence="3 4" key="1">
    <citation type="submission" date="2018-10" db="EMBL/GenBank/DDBJ databases">
        <authorList>
            <person name="Criscuolo A."/>
        </authorList>
    </citation>
    <scope>NUCLEOTIDE SEQUENCE [LARGE SCALE GENOMIC DNA]</scope>
    <source>
        <strain evidence="3">DnA1</strain>
    </source>
</reference>
<keyword evidence="3" id="KW-0675">Receptor</keyword>
<feature type="chain" id="PRO_5018057067" evidence="2">
    <location>
        <begin position="23"/>
        <end position="317"/>
    </location>
</feature>
<evidence type="ECO:0000313" key="3">
    <source>
        <dbReference type="EMBL" id="VCU71222.1"/>
    </source>
</evidence>
<keyword evidence="2" id="KW-0732">Signal</keyword>
<proteinExistence type="inferred from homology"/>
<dbReference type="Proteomes" id="UP000277294">
    <property type="component" value="Unassembled WGS sequence"/>
</dbReference>
<dbReference type="Gene3D" id="3.40.190.10">
    <property type="entry name" value="Periplasmic binding protein-like II"/>
    <property type="match status" value="1"/>
</dbReference>
<evidence type="ECO:0000256" key="1">
    <source>
        <dbReference type="ARBA" id="ARBA00006987"/>
    </source>
</evidence>